<feature type="compositionally biased region" description="Polar residues" evidence="1">
    <location>
        <begin position="20"/>
        <end position="31"/>
    </location>
</feature>
<evidence type="ECO:0008006" key="4">
    <source>
        <dbReference type="Google" id="ProtNLM"/>
    </source>
</evidence>
<dbReference type="AlphaFoldDB" id="A0A2A4EW73"/>
<dbReference type="Proteomes" id="UP000218022">
    <property type="component" value="Unassembled WGS sequence"/>
</dbReference>
<protein>
    <recommendedName>
        <fullName evidence="4">Methyltransferase</fullName>
    </recommendedName>
</protein>
<proteinExistence type="predicted"/>
<dbReference type="Gene3D" id="3.40.50.150">
    <property type="entry name" value="Vaccinia Virus protein VP39"/>
    <property type="match status" value="1"/>
</dbReference>
<reference evidence="2 3" key="1">
    <citation type="submission" date="2017-01" db="EMBL/GenBank/DDBJ databases">
        <title>Whole-Genome Shotgun Sequencing of Two beta-Proteobacterial Species in Search of the Bulgecin Biosynthetic Cluster.</title>
        <authorList>
            <person name="Horsman M.E."/>
            <person name="Marous D.R."/>
            <person name="Li R."/>
            <person name="Oliver R.A."/>
            <person name="Byun B."/>
            <person name="Emrich S.J."/>
            <person name="Boggess B."/>
            <person name="Townsend C.A."/>
            <person name="Mobashery S."/>
        </authorList>
    </citation>
    <scope>NUCLEOTIDE SEQUENCE [LARGE SCALE GENOMIC DNA]</scope>
    <source>
        <strain evidence="2 3">ATCC 31363</strain>
    </source>
</reference>
<organism evidence="2 3">
    <name type="scientific">Paraburkholderia acidicola</name>
    <dbReference type="NCBI Taxonomy" id="1912599"/>
    <lineage>
        <taxon>Bacteria</taxon>
        <taxon>Pseudomonadati</taxon>
        <taxon>Pseudomonadota</taxon>
        <taxon>Betaproteobacteria</taxon>
        <taxon>Burkholderiales</taxon>
        <taxon>Burkholderiaceae</taxon>
        <taxon>Paraburkholderia</taxon>
    </lineage>
</organism>
<dbReference type="SUPFAM" id="SSF53335">
    <property type="entry name" value="S-adenosyl-L-methionine-dependent methyltransferases"/>
    <property type="match status" value="1"/>
</dbReference>
<accession>A0A2A4EW73</accession>
<dbReference type="InterPro" id="IPR029063">
    <property type="entry name" value="SAM-dependent_MTases_sf"/>
</dbReference>
<comment type="caution">
    <text evidence="2">The sequence shown here is derived from an EMBL/GenBank/DDBJ whole genome shotgun (WGS) entry which is preliminary data.</text>
</comment>
<sequence length="243" mass="26507">MANRYGKLGRLNAMPDRPAQPTSENVKWAASSETPESAKAVRNVVVIGYAEGNELLAATTHYPNAAVKGIETDSEAVAHAKNEKSGLGNNKDIEVTAAMDFSSAVQNGHVKPGEADRIVMAYVAPYMNDNELANTFAHAAHVQKDGDRFSLSTYGSQHAYTESKNLNIRSASDLLDMAKENGYVLDRAQVRVARENPPENDAQIVTSRESLINLDKTMGKPGQADAWHTMELTFKKDDSVRDE</sequence>
<evidence type="ECO:0000313" key="3">
    <source>
        <dbReference type="Proteomes" id="UP000218022"/>
    </source>
</evidence>
<dbReference type="EMBL" id="MTZV01000004">
    <property type="protein sequence ID" value="PCE25105.1"/>
    <property type="molecule type" value="Genomic_DNA"/>
</dbReference>
<evidence type="ECO:0000256" key="1">
    <source>
        <dbReference type="SAM" id="MobiDB-lite"/>
    </source>
</evidence>
<gene>
    <name evidence="2" type="ORF">BWP39_11305</name>
</gene>
<evidence type="ECO:0000313" key="2">
    <source>
        <dbReference type="EMBL" id="PCE25105.1"/>
    </source>
</evidence>
<feature type="region of interest" description="Disordered" evidence="1">
    <location>
        <begin position="1"/>
        <end position="31"/>
    </location>
</feature>
<name>A0A2A4EW73_9BURK</name>